<dbReference type="OrthoDB" id="9812260at2"/>
<gene>
    <name evidence="12" type="ORF">GRI43_12455</name>
</gene>
<dbReference type="InterPro" id="IPR029787">
    <property type="entry name" value="Nucleotide_cyclase"/>
</dbReference>
<dbReference type="SUPFAM" id="SSF55073">
    <property type="entry name" value="Nucleotide cyclase"/>
    <property type="match status" value="1"/>
</dbReference>
<evidence type="ECO:0000256" key="1">
    <source>
        <dbReference type="ARBA" id="ARBA00004651"/>
    </source>
</evidence>
<feature type="transmembrane region" description="Helical" evidence="9">
    <location>
        <begin position="212"/>
        <end position="229"/>
    </location>
</feature>
<dbReference type="FunFam" id="3.30.70.270:FF:000001">
    <property type="entry name" value="Diguanylate cyclase domain protein"/>
    <property type="match status" value="1"/>
</dbReference>
<dbReference type="RefSeq" id="WP_160731405.1">
    <property type="nucleotide sequence ID" value="NZ_WTYP01000002.1"/>
</dbReference>
<keyword evidence="13" id="KW-1185">Reference proteome</keyword>
<evidence type="ECO:0000256" key="5">
    <source>
        <dbReference type="ARBA" id="ARBA00022989"/>
    </source>
</evidence>
<dbReference type="PANTHER" id="PTHR45138">
    <property type="entry name" value="REGULATORY COMPONENTS OF SENSORY TRANSDUCTION SYSTEM"/>
    <property type="match status" value="1"/>
</dbReference>
<protein>
    <recommendedName>
        <fullName evidence="2">diguanylate cyclase</fullName>
        <ecNumber evidence="2">2.7.7.65</ecNumber>
    </recommendedName>
</protein>
<dbReference type="Gene3D" id="2.10.70.100">
    <property type="match status" value="1"/>
</dbReference>
<feature type="transmembrane region" description="Helical" evidence="9">
    <location>
        <begin position="7"/>
        <end position="32"/>
    </location>
</feature>
<feature type="transmembrane region" description="Helical" evidence="9">
    <location>
        <begin position="236"/>
        <end position="256"/>
    </location>
</feature>
<evidence type="ECO:0000256" key="9">
    <source>
        <dbReference type="SAM" id="Phobius"/>
    </source>
</evidence>
<evidence type="ECO:0000256" key="2">
    <source>
        <dbReference type="ARBA" id="ARBA00012528"/>
    </source>
</evidence>
<keyword evidence="4 9" id="KW-0812">Transmembrane</keyword>
<dbReference type="CDD" id="cd01949">
    <property type="entry name" value="GGDEF"/>
    <property type="match status" value="1"/>
</dbReference>
<feature type="transmembrane region" description="Helical" evidence="9">
    <location>
        <begin position="125"/>
        <end position="143"/>
    </location>
</feature>
<feature type="transmembrane region" description="Helical" evidence="9">
    <location>
        <begin position="189"/>
        <end position="206"/>
    </location>
</feature>
<evidence type="ECO:0000313" key="12">
    <source>
        <dbReference type="EMBL" id="MXP48199.1"/>
    </source>
</evidence>
<feature type="domain" description="PAC" evidence="10">
    <location>
        <begin position="382"/>
        <end position="434"/>
    </location>
</feature>
<dbReference type="InterPro" id="IPR007895">
    <property type="entry name" value="MASE1"/>
</dbReference>
<keyword evidence="8" id="KW-0175">Coiled coil</keyword>
<dbReference type="NCBIfam" id="TIGR00229">
    <property type="entry name" value="sensory_box"/>
    <property type="match status" value="1"/>
</dbReference>
<dbReference type="Gene3D" id="3.30.70.270">
    <property type="match status" value="1"/>
</dbReference>
<evidence type="ECO:0000259" key="10">
    <source>
        <dbReference type="PROSITE" id="PS50113"/>
    </source>
</evidence>
<keyword evidence="6 9" id="KW-0472">Membrane</keyword>
<reference evidence="12 13" key="1">
    <citation type="submission" date="2019-12" db="EMBL/GenBank/DDBJ databases">
        <title>Genomic-based taxomic classification of the family Erythrobacteraceae.</title>
        <authorList>
            <person name="Xu L."/>
        </authorList>
    </citation>
    <scope>NUCLEOTIDE SEQUENCE [LARGE SCALE GENOMIC DNA]</scope>
    <source>
        <strain evidence="12 13">SW-109</strain>
    </source>
</reference>
<sequence length="610" mass="65215">MDALRTFYARLPIAAITAGLAYYALAALSLYLTEGVSGLATIWPSSGVFVAALLLSSKPQRPAIVICIALASFVANGQANATWSDAALFTIANVCEALMITWLCLYGRASGQVGNFSNLRSVGRFCGSAIIGTLSAALIAGFLSGKLSVPFVESWATTTLLGTLIVTPLIVTVVRIITSDKVRVTTGNLVESFGIAVILIALSAGVFGQTAYPLLFLPLIGVLIATYRLGGVGTAVGVFSVAMAGTLTLAGGAGAVPLIEGGRNAGTLFFQFYLLSLLIAAWPLSALLEQKRRLIANYAESNYFLELAESAAKLGHWHVGSDGAELGWSNEVYQIHGLDADHFRPEKTGAIKQGTSLDLYHEDDRENVRTTLLRALQQQDGFTYNARVVRPDGEVRFITSIGEARFDDRGNFAGLFGTLQDITAQTEILEELRQARESALREAENSMRLAETDQLTGIANRRKVMMVLADAIKVAEAGGSQLAVGILDVDHFKSINDRFGHAVGDHVLQQVASLCSSALREEDFVGRLGGEEFLIVMPGAAPEIAKLICERVRIAIQLADWTGEELDLVTVSIGIASHRDGADDTWLMQAADAALYQAKSDGRNLLRLAS</sequence>
<comment type="caution">
    <text evidence="12">The sequence shown here is derived from an EMBL/GenBank/DDBJ whole genome shotgun (WGS) entry which is preliminary data.</text>
</comment>
<dbReference type="Proteomes" id="UP000471435">
    <property type="component" value="Unassembled WGS sequence"/>
</dbReference>
<evidence type="ECO:0000256" key="6">
    <source>
        <dbReference type="ARBA" id="ARBA00023136"/>
    </source>
</evidence>
<dbReference type="EC" id="2.7.7.65" evidence="2"/>
<dbReference type="InterPro" id="IPR050469">
    <property type="entry name" value="Diguanylate_Cyclase"/>
</dbReference>
<dbReference type="Pfam" id="PF05231">
    <property type="entry name" value="MASE1"/>
    <property type="match status" value="1"/>
</dbReference>
<dbReference type="InterPro" id="IPR013655">
    <property type="entry name" value="PAS_fold_3"/>
</dbReference>
<name>A0A6I4V1N2_9SPHN</name>
<dbReference type="Pfam" id="PF08447">
    <property type="entry name" value="PAS_3"/>
    <property type="match status" value="1"/>
</dbReference>
<dbReference type="GO" id="GO:0052621">
    <property type="term" value="F:diguanylate cyclase activity"/>
    <property type="evidence" value="ECO:0007669"/>
    <property type="project" value="UniProtKB-EC"/>
</dbReference>
<dbReference type="NCBIfam" id="TIGR00254">
    <property type="entry name" value="GGDEF"/>
    <property type="match status" value="1"/>
</dbReference>
<organism evidence="12 13">
    <name type="scientific">Pontixanthobacter luteolus</name>
    <dbReference type="NCBI Taxonomy" id="295089"/>
    <lineage>
        <taxon>Bacteria</taxon>
        <taxon>Pseudomonadati</taxon>
        <taxon>Pseudomonadota</taxon>
        <taxon>Alphaproteobacteria</taxon>
        <taxon>Sphingomonadales</taxon>
        <taxon>Erythrobacteraceae</taxon>
        <taxon>Pontixanthobacter</taxon>
    </lineage>
</organism>
<comment type="catalytic activity">
    <reaction evidence="7">
        <text>2 GTP = 3',3'-c-di-GMP + 2 diphosphate</text>
        <dbReference type="Rhea" id="RHEA:24898"/>
        <dbReference type="ChEBI" id="CHEBI:33019"/>
        <dbReference type="ChEBI" id="CHEBI:37565"/>
        <dbReference type="ChEBI" id="CHEBI:58805"/>
        <dbReference type="EC" id="2.7.7.65"/>
    </reaction>
</comment>
<feature type="coiled-coil region" evidence="8">
    <location>
        <begin position="422"/>
        <end position="449"/>
    </location>
</feature>
<feature type="transmembrane region" description="Helical" evidence="9">
    <location>
        <begin position="155"/>
        <end position="177"/>
    </location>
</feature>
<feature type="domain" description="GGDEF" evidence="11">
    <location>
        <begin position="480"/>
        <end position="610"/>
    </location>
</feature>
<dbReference type="Pfam" id="PF00990">
    <property type="entry name" value="GGDEF"/>
    <property type="match status" value="1"/>
</dbReference>
<dbReference type="Gene3D" id="3.30.450.20">
    <property type="entry name" value="PAS domain"/>
    <property type="match status" value="1"/>
</dbReference>
<dbReference type="PANTHER" id="PTHR45138:SF9">
    <property type="entry name" value="DIGUANYLATE CYCLASE DGCM-RELATED"/>
    <property type="match status" value="1"/>
</dbReference>
<feature type="transmembrane region" description="Helical" evidence="9">
    <location>
        <begin position="268"/>
        <end position="288"/>
    </location>
</feature>
<dbReference type="SMART" id="SM00086">
    <property type="entry name" value="PAC"/>
    <property type="match status" value="1"/>
</dbReference>
<dbReference type="InterPro" id="IPR000160">
    <property type="entry name" value="GGDEF_dom"/>
</dbReference>
<accession>A0A6I4V1N2</accession>
<feature type="transmembrane region" description="Helical" evidence="9">
    <location>
        <begin position="63"/>
        <end position="81"/>
    </location>
</feature>
<evidence type="ECO:0000256" key="7">
    <source>
        <dbReference type="ARBA" id="ARBA00034247"/>
    </source>
</evidence>
<evidence type="ECO:0000313" key="13">
    <source>
        <dbReference type="Proteomes" id="UP000471435"/>
    </source>
</evidence>
<dbReference type="SUPFAM" id="SSF55785">
    <property type="entry name" value="PYP-like sensor domain (PAS domain)"/>
    <property type="match status" value="1"/>
</dbReference>
<keyword evidence="3" id="KW-1003">Cell membrane</keyword>
<evidence type="ECO:0000256" key="4">
    <source>
        <dbReference type="ARBA" id="ARBA00022692"/>
    </source>
</evidence>
<dbReference type="InterPro" id="IPR000700">
    <property type="entry name" value="PAS-assoc_C"/>
</dbReference>
<dbReference type="PROSITE" id="PS50113">
    <property type="entry name" value="PAC"/>
    <property type="match status" value="1"/>
</dbReference>
<comment type="subcellular location">
    <subcellularLocation>
        <location evidence="1">Cell membrane</location>
        <topology evidence="1">Multi-pass membrane protein</topology>
    </subcellularLocation>
</comment>
<evidence type="ECO:0000256" key="3">
    <source>
        <dbReference type="ARBA" id="ARBA00022475"/>
    </source>
</evidence>
<dbReference type="PROSITE" id="PS50887">
    <property type="entry name" value="GGDEF"/>
    <property type="match status" value="1"/>
</dbReference>
<evidence type="ECO:0000259" key="11">
    <source>
        <dbReference type="PROSITE" id="PS50887"/>
    </source>
</evidence>
<keyword evidence="5 9" id="KW-1133">Transmembrane helix</keyword>
<dbReference type="InterPro" id="IPR000014">
    <property type="entry name" value="PAS"/>
</dbReference>
<feature type="transmembrane region" description="Helical" evidence="9">
    <location>
        <begin position="38"/>
        <end position="56"/>
    </location>
</feature>
<dbReference type="AlphaFoldDB" id="A0A6I4V1N2"/>
<dbReference type="InterPro" id="IPR035965">
    <property type="entry name" value="PAS-like_dom_sf"/>
</dbReference>
<dbReference type="EMBL" id="WTYP01000002">
    <property type="protein sequence ID" value="MXP48199.1"/>
    <property type="molecule type" value="Genomic_DNA"/>
</dbReference>
<dbReference type="CDD" id="cd00130">
    <property type="entry name" value="PAS"/>
    <property type="match status" value="1"/>
</dbReference>
<dbReference type="GO" id="GO:0005886">
    <property type="term" value="C:plasma membrane"/>
    <property type="evidence" value="ECO:0007669"/>
    <property type="project" value="UniProtKB-SubCell"/>
</dbReference>
<dbReference type="InterPro" id="IPR043128">
    <property type="entry name" value="Rev_trsase/Diguanyl_cyclase"/>
</dbReference>
<evidence type="ECO:0000256" key="8">
    <source>
        <dbReference type="SAM" id="Coils"/>
    </source>
</evidence>
<dbReference type="InterPro" id="IPR001610">
    <property type="entry name" value="PAC"/>
</dbReference>
<feature type="transmembrane region" description="Helical" evidence="9">
    <location>
        <begin position="87"/>
        <end position="105"/>
    </location>
</feature>
<dbReference type="SMART" id="SM00267">
    <property type="entry name" value="GGDEF"/>
    <property type="match status" value="1"/>
</dbReference>
<proteinExistence type="predicted"/>